<evidence type="ECO:0000256" key="1">
    <source>
        <dbReference type="SAM" id="Phobius"/>
    </source>
</evidence>
<organism evidence="2 3">
    <name type="scientific">Microthyrium microscopicum</name>
    <dbReference type="NCBI Taxonomy" id="703497"/>
    <lineage>
        <taxon>Eukaryota</taxon>
        <taxon>Fungi</taxon>
        <taxon>Dikarya</taxon>
        <taxon>Ascomycota</taxon>
        <taxon>Pezizomycotina</taxon>
        <taxon>Dothideomycetes</taxon>
        <taxon>Dothideomycetes incertae sedis</taxon>
        <taxon>Microthyriales</taxon>
        <taxon>Microthyriaceae</taxon>
        <taxon>Microthyrium</taxon>
    </lineage>
</organism>
<dbReference type="AlphaFoldDB" id="A0A6A6UPA2"/>
<feature type="transmembrane region" description="Helical" evidence="1">
    <location>
        <begin position="145"/>
        <end position="166"/>
    </location>
</feature>
<feature type="transmembrane region" description="Helical" evidence="1">
    <location>
        <begin position="30"/>
        <end position="52"/>
    </location>
</feature>
<dbReference type="EMBL" id="MU004230">
    <property type="protein sequence ID" value="KAF2674109.1"/>
    <property type="molecule type" value="Genomic_DNA"/>
</dbReference>
<dbReference type="Proteomes" id="UP000799302">
    <property type="component" value="Unassembled WGS sequence"/>
</dbReference>
<feature type="transmembrane region" description="Helical" evidence="1">
    <location>
        <begin position="195"/>
        <end position="212"/>
    </location>
</feature>
<feature type="transmembrane region" description="Helical" evidence="1">
    <location>
        <begin position="224"/>
        <end position="246"/>
    </location>
</feature>
<evidence type="ECO:0008006" key="4">
    <source>
        <dbReference type="Google" id="ProtNLM"/>
    </source>
</evidence>
<accession>A0A6A6UPA2</accession>
<keyword evidence="1" id="KW-1133">Transmembrane helix</keyword>
<sequence length="302" mass="34407">MTTNNDVQPATRFFEIQEENGICNTPQSMILFHLTLWIAPALCQFILGNSILREKISIRSPRLKKNPNKRNLFLWRTLFQIGHYLLRLILENVFAATILTKAATSITFRNAFLIWVARPQPSSFLTLISMSDYHMFALNAMENQYIESFLGFFSIGLFVLMQKSLAPQRIWMNHQRDITSAEHTGYIRMRDGSKFGIALFAFQVFVLVYVLPDIELKAKAYAKFVVLSSLLNFIRMILSFVIWVAVPMLDSSAFCPSAKTTGALIGLSAVISMLDHLWRAMISDDDEDGAAYRTALTDWLSP</sequence>
<keyword evidence="1" id="KW-0812">Transmembrane</keyword>
<keyword evidence="1" id="KW-0472">Membrane</keyword>
<name>A0A6A6UPA2_9PEZI</name>
<protein>
    <recommendedName>
        <fullName evidence="4">Transmembrane protein</fullName>
    </recommendedName>
</protein>
<proteinExistence type="predicted"/>
<evidence type="ECO:0000313" key="2">
    <source>
        <dbReference type="EMBL" id="KAF2674109.1"/>
    </source>
</evidence>
<keyword evidence="3" id="KW-1185">Reference proteome</keyword>
<gene>
    <name evidence="2" type="ORF">BT63DRAFT_419416</name>
</gene>
<evidence type="ECO:0000313" key="3">
    <source>
        <dbReference type="Proteomes" id="UP000799302"/>
    </source>
</evidence>
<reference evidence="2" key="1">
    <citation type="journal article" date="2020" name="Stud. Mycol.">
        <title>101 Dothideomycetes genomes: a test case for predicting lifestyles and emergence of pathogens.</title>
        <authorList>
            <person name="Haridas S."/>
            <person name="Albert R."/>
            <person name="Binder M."/>
            <person name="Bloem J."/>
            <person name="Labutti K."/>
            <person name="Salamov A."/>
            <person name="Andreopoulos B."/>
            <person name="Baker S."/>
            <person name="Barry K."/>
            <person name="Bills G."/>
            <person name="Bluhm B."/>
            <person name="Cannon C."/>
            <person name="Castanera R."/>
            <person name="Culley D."/>
            <person name="Daum C."/>
            <person name="Ezra D."/>
            <person name="Gonzalez J."/>
            <person name="Henrissat B."/>
            <person name="Kuo A."/>
            <person name="Liang C."/>
            <person name="Lipzen A."/>
            <person name="Lutzoni F."/>
            <person name="Magnuson J."/>
            <person name="Mondo S."/>
            <person name="Nolan M."/>
            <person name="Ohm R."/>
            <person name="Pangilinan J."/>
            <person name="Park H.-J."/>
            <person name="Ramirez L."/>
            <person name="Alfaro M."/>
            <person name="Sun H."/>
            <person name="Tritt A."/>
            <person name="Yoshinaga Y."/>
            <person name="Zwiers L.-H."/>
            <person name="Turgeon B."/>
            <person name="Goodwin S."/>
            <person name="Spatafora J."/>
            <person name="Crous P."/>
            <person name="Grigoriev I."/>
        </authorList>
    </citation>
    <scope>NUCLEOTIDE SEQUENCE</scope>
    <source>
        <strain evidence="2">CBS 115976</strain>
    </source>
</reference>